<accession>A0A381Z0X3</accession>
<dbReference type="GO" id="GO:0030527">
    <property type="term" value="F:structural constituent of chromatin"/>
    <property type="evidence" value="ECO:0007669"/>
    <property type="project" value="InterPro"/>
</dbReference>
<dbReference type="Pfam" id="PF00216">
    <property type="entry name" value="Bac_DNA_binding"/>
    <property type="match status" value="1"/>
</dbReference>
<organism evidence="1">
    <name type="scientific">marine metagenome</name>
    <dbReference type="NCBI Taxonomy" id="408172"/>
    <lineage>
        <taxon>unclassified sequences</taxon>
        <taxon>metagenomes</taxon>
        <taxon>ecological metagenomes</taxon>
    </lineage>
</organism>
<sequence length="100" mass="11592">MSFVKNQLLDQLANSYPNFLRRDLEKALNLVLNEIIKAIAKGENVQIRGFGSFKNRQLKTRIGRNPKDGSRIEIPAKQGVHWKISKELFQKLNQDTNRDE</sequence>
<dbReference type="EMBL" id="UINC01019560">
    <property type="protein sequence ID" value="SVA82895.1"/>
    <property type="molecule type" value="Genomic_DNA"/>
</dbReference>
<dbReference type="PANTHER" id="PTHR33175">
    <property type="entry name" value="DNA-BINDING PROTEIN HU"/>
    <property type="match status" value="1"/>
</dbReference>
<dbReference type="InterPro" id="IPR010992">
    <property type="entry name" value="IHF-like_DNA-bd_dom_sf"/>
</dbReference>
<evidence type="ECO:0008006" key="2">
    <source>
        <dbReference type="Google" id="ProtNLM"/>
    </source>
</evidence>
<protein>
    <recommendedName>
        <fullName evidence="2">Integration host factor subunit beta</fullName>
    </recommendedName>
</protein>
<dbReference type="PANTHER" id="PTHR33175:SF5">
    <property type="entry name" value="INTEGRATION HOST FACTOR SUBUNIT BETA"/>
    <property type="match status" value="1"/>
</dbReference>
<gene>
    <name evidence="1" type="ORF">METZ01_LOCUS135749</name>
</gene>
<dbReference type="AlphaFoldDB" id="A0A381Z0X3"/>
<evidence type="ECO:0000313" key="1">
    <source>
        <dbReference type="EMBL" id="SVA82895.1"/>
    </source>
</evidence>
<dbReference type="InterPro" id="IPR000119">
    <property type="entry name" value="Hist_DNA-bd"/>
</dbReference>
<dbReference type="GO" id="GO:0005829">
    <property type="term" value="C:cytosol"/>
    <property type="evidence" value="ECO:0007669"/>
    <property type="project" value="TreeGrafter"/>
</dbReference>
<dbReference type="CDD" id="cd13836">
    <property type="entry name" value="IHF_B"/>
    <property type="match status" value="1"/>
</dbReference>
<dbReference type="Gene3D" id="4.10.520.10">
    <property type="entry name" value="IHF-like DNA-binding proteins"/>
    <property type="match status" value="1"/>
</dbReference>
<proteinExistence type="predicted"/>
<name>A0A381Z0X3_9ZZZZ</name>
<reference evidence="1" key="1">
    <citation type="submission" date="2018-05" db="EMBL/GenBank/DDBJ databases">
        <authorList>
            <person name="Lanie J.A."/>
            <person name="Ng W.-L."/>
            <person name="Kazmierczak K.M."/>
            <person name="Andrzejewski T.M."/>
            <person name="Davidsen T.M."/>
            <person name="Wayne K.J."/>
            <person name="Tettelin H."/>
            <person name="Glass J.I."/>
            <person name="Rusch D."/>
            <person name="Podicherti R."/>
            <person name="Tsui H.-C.T."/>
            <person name="Winkler M.E."/>
        </authorList>
    </citation>
    <scope>NUCLEOTIDE SEQUENCE</scope>
</reference>
<dbReference type="GO" id="GO:0003677">
    <property type="term" value="F:DNA binding"/>
    <property type="evidence" value="ECO:0007669"/>
    <property type="project" value="InterPro"/>
</dbReference>
<dbReference type="SMART" id="SM00411">
    <property type="entry name" value="BHL"/>
    <property type="match status" value="1"/>
</dbReference>
<dbReference type="SUPFAM" id="SSF47729">
    <property type="entry name" value="IHF-like DNA-binding proteins"/>
    <property type="match status" value="1"/>
</dbReference>
<dbReference type="PRINTS" id="PR01727">
    <property type="entry name" value="DNABINDINGHU"/>
</dbReference>